<dbReference type="Pfam" id="PF08624">
    <property type="entry name" value="CRC_subunit"/>
    <property type="match status" value="1"/>
</dbReference>
<dbReference type="PANTHER" id="PTHR22597:SF3">
    <property type="entry name" value="CHROMATIN STRUCTURE-REMODELING COMPLEX SUBUNIT RSC7"/>
    <property type="match status" value="1"/>
</dbReference>
<dbReference type="EMBL" id="LACB01000667">
    <property type="protein sequence ID" value="KAJ9481846.1"/>
    <property type="molecule type" value="Genomic_DNA"/>
</dbReference>
<keyword evidence="1" id="KW-0805">Transcription regulation</keyword>
<evidence type="ECO:0000256" key="3">
    <source>
        <dbReference type="SAM" id="MobiDB-lite"/>
    </source>
</evidence>
<keyword evidence="2" id="KW-0804">Transcription</keyword>
<dbReference type="Proteomes" id="UP001227192">
    <property type="component" value="Unassembled WGS sequence"/>
</dbReference>
<evidence type="ECO:0000313" key="6">
    <source>
        <dbReference type="Proteomes" id="UP001227192"/>
    </source>
</evidence>
<name>A0AAI9T6S5_PENTH</name>
<accession>A0AAI9T6S5</accession>
<feature type="transmembrane region" description="Helical" evidence="4">
    <location>
        <begin position="65"/>
        <end position="87"/>
    </location>
</feature>
<keyword evidence="4" id="KW-0472">Membrane</keyword>
<evidence type="ECO:0008006" key="7">
    <source>
        <dbReference type="Google" id="ProtNLM"/>
    </source>
</evidence>
<keyword evidence="4" id="KW-0812">Transmembrane</keyword>
<dbReference type="GO" id="GO:0016586">
    <property type="term" value="C:RSC-type complex"/>
    <property type="evidence" value="ECO:0007669"/>
    <property type="project" value="TreeGrafter"/>
</dbReference>
<evidence type="ECO:0000256" key="4">
    <source>
        <dbReference type="SAM" id="Phobius"/>
    </source>
</evidence>
<proteinExistence type="predicted"/>
<evidence type="ECO:0000313" key="5">
    <source>
        <dbReference type="EMBL" id="KAJ9481846.1"/>
    </source>
</evidence>
<feature type="region of interest" description="Disordered" evidence="3">
    <location>
        <begin position="550"/>
        <end position="609"/>
    </location>
</feature>
<sequence>MLSYAGNLWYQFKMGSFETAMAVESLELEKNEYPSTIRKQDVLPINGRADVQPEMLRWGKNESMISYGIISVCLVCIISCLPCLQFVGLPEKLRPFVKQLFLPICASPAYRPTIDNMPRKLRAAAQAAAKSIKNTPSIPDGSDEEMVDVPSSHPSSPVAEPVDSPEKDPDVELEAEPESKPELEPEAESAEVQAPETPATPKPEEELSVATPAEDSFFADTDNTPSYGPGRPSLAPRGKRRIGRPPKNPRPEWDPADGEPPLRVTTPVKRRRGRPAASGGRWARNRGPSHLTQVPVDKEGNMMDVINDEVSIPPDPIGATKVDENGHLQGGREYRVRTFKILGRGDRLYMLSTEPARCIGFRDSYLFFQKHKMLYKIIIDDDAKRDLIERDLIPHSYKGRAIGVVTARSVFREFGAKIIVGGKKITDDYDEAAARERGDVEGELVVPEDRLPGPGETYNRNQYVAWHGASSVYHTNAPAAPLVGGKPVDTKKRRVPVTDDNWMLEHARAASNFNSKLANMRRANLGGVYDVHTNIMQHPKIMQPTHARWDRVSPPASAPTELATNMNSLNLSNGGSPSSHENHTSHETRELHEPITGETSTERPATTFTPVPAHLHDRYVIQDIVYESPPYSNMGVPGPDGDVHDIGPNGLVTVANPEHPEFMTPEILELLPPECKEALVDAAAQEVEWKSKWTTETTDGKRTQPTKSYAWYP</sequence>
<feature type="region of interest" description="Disordered" evidence="3">
    <location>
        <begin position="127"/>
        <end position="295"/>
    </location>
</feature>
<keyword evidence="4" id="KW-1133">Transmembrane helix</keyword>
<dbReference type="GO" id="GO:0031490">
    <property type="term" value="F:chromatin DNA binding"/>
    <property type="evidence" value="ECO:0007669"/>
    <property type="project" value="TreeGrafter"/>
</dbReference>
<feature type="compositionally biased region" description="Polar residues" evidence="3">
    <location>
        <begin position="597"/>
        <end position="609"/>
    </location>
</feature>
<gene>
    <name evidence="5" type="ORF">VN97_g11615</name>
</gene>
<feature type="compositionally biased region" description="Low complexity" evidence="3">
    <location>
        <begin position="148"/>
        <end position="162"/>
    </location>
</feature>
<feature type="compositionally biased region" description="Basic and acidic residues" evidence="3">
    <location>
        <begin position="580"/>
        <end position="595"/>
    </location>
</feature>
<keyword evidence="6" id="KW-1185">Reference proteome</keyword>
<dbReference type="PANTHER" id="PTHR22597">
    <property type="entry name" value="POLYCOMB GROUP PROTEIN"/>
    <property type="match status" value="1"/>
</dbReference>
<dbReference type="InterPro" id="IPR013933">
    <property type="entry name" value="CRC_Rsc7/Swp82"/>
</dbReference>
<organism evidence="5 6">
    <name type="scientific">Penicillium thymicola</name>
    <dbReference type="NCBI Taxonomy" id="293382"/>
    <lineage>
        <taxon>Eukaryota</taxon>
        <taxon>Fungi</taxon>
        <taxon>Dikarya</taxon>
        <taxon>Ascomycota</taxon>
        <taxon>Pezizomycotina</taxon>
        <taxon>Eurotiomycetes</taxon>
        <taxon>Eurotiomycetidae</taxon>
        <taxon>Eurotiales</taxon>
        <taxon>Aspergillaceae</taxon>
        <taxon>Penicillium</taxon>
    </lineage>
</organism>
<evidence type="ECO:0000256" key="2">
    <source>
        <dbReference type="ARBA" id="ARBA00023163"/>
    </source>
</evidence>
<reference evidence="5" key="2">
    <citation type="journal article" date="2016" name="Fungal Biol.">
        <title>Ochratoxin A production by Penicillium thymicola.</title>
        <authorList>
            <person name="Nguyen H.D.T."/>
            <person name="McMullin D.R."/>
            <person name="Ponomareva E."/>
            <person name="Riley R."/>
            <person name="Pomraning K.R."/>
            <person name="Baker S.E."/>
            <person name="Seifert K.A."/>
        </authorList>
    </citation>
    <scope>NUCLEOTIDE SEQUENCE</scope>
    <source>
        <strain evidence="5">DAOM 180753</strain>
    </source>
</reference>
<evidence type="ECO:0000256" key="1">
    <source>
        <dbReference type="ARBA" id="ARBA00023015"/>
    </source>
</evidence>
<feature type="region of interest" description="Disordered" evidence="3">
    <location>
        <begin position="694"/>
        <end position="713"/>
    </location>
</feature>
<reference evidence="5" key="1">
    <citation type="submission" date="2015-06" db="EMBL/GenBank/DDBJ databases">
        <authorList>
            <person name="Nguyen H."/>
        </authorList>
    </citation>
    <scope>NUCLEOTIDE SEQUENCE</scope>
    <source>
        <strain evidence="5">DAOM 180753</strain>
    </source>
</reference>
<protein>
    <recommendedName>
        <fullName evidence="7">Nuclear localization protein NPL6</fullName>
    </recommendedName>
</protein>
<feature type="compositionally biased region" description="Low complexity" evidence="3">
    <location>
        <begin position="565"/>
        <end position="579"/>
    </location>
</feature>
<comment type="caution">
    <text evidence="5">The sequence shown here is derived from an EMBL/GenBank/DDBJ whole genome shotgun (WGS) entry which is preliminary data.</text>
</comment>
<dbReference type="AlphaFoldDB" id="A0AAI9T6S5"/>